<evidence type="ECO:0000256" key="4">
    <source>
        <dbReference type="ARBA" id="ARBA00022475"/>
    </source>
</evidence>
<dbReference type="Pfam" id="PF01594">
    <property type="entry name" value="AI-2E_transport"/>
    <property type="match status" value="1"/>
</dbReference>
<comment type="caution">
    <text evidence="10">The sequence shown here is derived from an EMBL/GenBank/DDBJ whole genome shotgun (WGS) entry which is preliminary data.</text>
</comment>
<comment type="subcellular location">
    <subcellularLocation>
        <location evidence="1">Cell membrane</location>
        <topology evidence="1">Multi-pass membrane protein</topology>
    </subcellularLocation>
</comment>
<dbReference type="InterPro" id="IPR002549">
    <property type="entry name" value="AI-2E-like"/>
</dbReference>
<keyword evidence="4" id="KW-1003">Cell membrane</keyword>
<feature type="transmembrane region" description="Helical" evidence="9">
    <location>
        <begin position="60"/>
        <end position="82"/>
    </location>
</feature>
<feature type="transmembrane region" description="Helical" evidence="9">
    <location>
        <begin position="146"/>
        <end position="165"/>
    </location>
</feature>
<evidence type="ECO:0000256" key="1">
    <source>
        <dbReference type="ARBA" id="ARBA00004651"/>
    </source>
</evidence>
<evidence type="ECO:0000313" key="11">
    <source>
        <dbReference type="Proteomes" id="UP001597418"/>
    </source>
</evidence>
<reference evidence="11" key="1">
    <citation type="journal article" date="2019" name="Int. J. Syst. Evol. Microbiol.">
        <title>The Global Catalogue of Microorganisms (GCM) 10K type strain sequencing project: providing services to taxonomists for standard genome sequencing and annotation.</title>
        <authorList>
            <consortium name="The Broad Institute Genomics Platform"/>
            <consortium name="The Broad Institute Genome Sequencing Center for Infectious Disease"/>
            <person name="Wu L."/>
            <person name="Ma J."/>
        </authorList>
    </citation>
    <scope>NUCLEOTIDE SEQUENCE [LARGE SCALE GENOMIC DNA]</scope>
    <source>
        <strain evidence="11">KCTC 42247</strain>
    </source>
</reference>
<evidence type="ECO:0000256" key="5">
    <source>
        <dbReference type="ARBA" id="ARBA00022692"/>
    </source>
</evidence>
<feature type="coiled-coil region" evidence="8">
    <location>
        <begin position="84"/>
        <end position="111"/>
    </location>
</feature>
<keyword evidence="3" id="KW-0813">Transport</keyword>
<keyword evidence="7 9" id="KW-0472">Membrane</keyword>
<evidence type="ECO:0000256" key="9">
    <source>
        <dbReference type="SAM" id="Phobius"/>
    </source>
</evidence>
<evidence type="ECO:0000256" key="6">
    <source>
        <dbReference type="ARBA" id="ARBA00022989"/>
    </source>
</evidence>
<feature type="transmembrane region" description="Helical" evidence="9">
    <location>
        <begin position="7"/>
        <end position="25"/>
    </location>
</feature>
<comment type="similarity">
    <text evidence="2">Belongs to the autoinducer-2 exporter (AI-2E) (TC 2.A.86) family.</text>
</comment>
<dbReference type="RefSeq" id="WP_066754978.1">
    <property type="nucleotide sequence ID" value="NZ_JBHUMB010000006.1"/>
</dbReference>
<evidence type="ECO:0000256" key="7">
    <source>
        <dbReference type="ARBA" id="ARBA00023136"/>
    </source>
</evidence>
<keyword evidence="6 9" id="KW-1133">Transmembrane helix</keyword>
<feature type="transmembrane region" description="Helical" evidence="9">
    <location>
        <begin position="31"/>
        <end position="48"/>
    </location>
</feature>
<sequence length="354" mass="38920">MRQHTKLERAVLVLALFGLSIALLYFGKPFLVPFALGGLLAMLLTKVCERLERYNIPRGVAALLALLGFVLVFAGVLTLLGWQLAGFSENMDELQQRITQMAAQFRSWLQQSLGIDQQQQQKIVENPSTSAGSTGGVLMDFASGTMSIAVDTILVIVYTFLFITFRRQLKNFVLLLVPVEQRDKTTTVLHESASVAQHYLGGLSKMIVALWFMYGIGFSVLGVENAIFFAVFCGLMEIIPFVGNLLGTSFTVLAVAVQGGDSKMILGVIGVYLFVQFIQTYLLEPLVVGNEVRINPLFTIVGLVLGELIWGVGGMVLAIPILGILLIVFDHVPGLHPYAYLIGSYKDNKKKKRK</sequence>
<dbReference type="Proteomes" id="UP001597418">
    <property type="component" value="Unassembled WGS sequence"/>
</dbReference>
<proteinExistence type="inferred from homology"/>
<keyword evidence="11" id="KW-1185">Reference proteome</keyword>
<gene>
    <name evidence="10" type="ORF">ACFSQ6_04855</name>
</gene>
<protein>
    <submittedName>
        <fullName evidence="10">AI-2E family transporter</fullName>
    </submittedName>
</protein>
<evidence type="ECO:0000256" key="2">
    <source>
        <dbReference type="ARBA" id="ARBA00009773"/>
    </source>
</evidence>
<feature type="transmembrane region" description="Helical" evidence="9">
    <location>
        <begin position="303"/>
        <end position="329"/>
    </location>
</feature>
<accession>A0ABW5UB52</accession>
<organism evidence="10 11">
    <name type="scientific">Sphingobacterium populi</name>
    <dbReference type="NCBI Taxonomy" id="1812824"/>
    <lineage>
        <taxon>Bacteria</taxon>
        <taxon>Pseudomonadati</taxon>
        <taxon>Bacteroidota</taxon>
        <taxon>Sphingobacteriia</taxon>
        <taxon>Sphingobacteriales</taxon>
        <taxon>Sphingobacteriaceae</taxon>
        <taxon>Sphingobacterium</taxon>
    </lineage>
</organism>
<feature type="transmembrane region" description="Helical" evidence="9">
    <location>
        <begin position="238"/>
        <end position="257"/>
    </location>
</feature>
<name>A0ABW5UB52_9SPHI</name>
<dbReference type="PANTHER" id="PTHR21716:SF53">
    <property type="entry name" value="PERMEASE PERM-RELATED"/>
    <property type="match status" value="1"/>
</dbReference>
<evidence type="ECO:0000313" key="10">
    <source>
        <dbReference type="EMBL" id="MFD2742717.1"/>
    </source>
</evidence>
<feature type="transmembrane region" description="Helical" evidence="9">
    <location>
        <begin position="264"/>
        <end position="283"/>
    </location>
</feature>
<dbReference type="EMBL" id="JBHUMB010000006">
    <property type="protein sequence ID" value="MFD2742717.1"/>
    <property type="molecule type" value="Genomic_DNA"/>
</dbReference>
<evidence type="ECO:0000256" key="8">
    <source>
        <dbReference type="SAM" id="Coils"/>
    </source>
</evidence>
<keyword evidence="5 9" id="KW-0812">Transmembrane</keyword>
<keyword evidence="8" id="KW-0175">Coiled coil</keyword>
<feature type="transmembrane region" description="Helical" evidence="9">
    <location>
        <begin position="208"/>
        <end position="232"/>
    </location>
</feature>
<evidence type="ECO:0000256" key="3">
    <source>
        <dbReference type="ARBA" id="ARBA00022448"/>
    </source>
</evidence>
<dbReference type="PANTHER" id="PTHR21716">
    <property type="entry name" value="TRANSMEMBRANE PROTEIN"/>
    <property type="match status" value="1"/>
</dbReference>